<keyword evidence="3" id="KW-1185">Reference proteome</keyword>
<protein>
    <submittedName>
        <fullName evidence="2">PIN domain-containing protein</fullName>
    </submittedName>
</protein>
<dbReference type="Proteomes" id="UP001161580">
    <property type="component" value="Unassembled WGS sequence"/>
</dbReference>
<reference evidence="2" key="1">
    <citation type="submission" date="2022-03" db="EMBL/GenBank/DDBJ databases">
        <title>Fererhizobium litorale gen. nov., sp. nov., isolated from sandy sediments of the Sea of Japan seashore.</title>
        <authorList>
            <person name="Romanenko L."/>
            <person name="Kurilenko V."/>
            <person name="Otstavnykh N."/>
            <person name="Svetashev V."/>
            <person name="Tekutyeva L."/>
            <person name="Isaeva M."/>
            <person name="Mikhailov V."/>
        </authorList>
    </citation>
    <scope>NUCLEOTIDE SEQUENCE</scope>
    <source>
        <strain evidence="2">KMM 9576</strain>
    </source>
</reference>
<accession>A0AAE3U102</accession>
<feature type="domain" description="DUF4935" evidence="1">
    <location>
        <begin position="19"/>
        <end position="199"/>
    </location>
</feature>
<dbReference type="RefSeq" id="WP_311785288.1">
    <property type="nucleotide sequence ID" value="NZ_JALDYY010000002.1"/>
</dbReference>
<dbReference type="AlphaFoldDB" id="A0AAE3U102"/>
<comment type="caution">
    <text evidence="2">The sequence shown here is derived from an EMBL/GenBank/DDBJ whole genome shotgun (WGS) entry which is preliminary data.</text>
</comment>
<gene>
    <name evidence="2" type="ORF">MRS75_03275</name>
</gene>
<sequence>MRSIDVIIGEIGVNNHPIIFFDTCSLLDIIRTPVRGTFRSPHADAISTIVAKAEEGLANIFLAQQVKTELDENRGGILADAENGIAAVDEQIDNFLKLMAAYGADVSAFSVRLGSLGFEAVAQGRLSELLATSEVVMQPATAVDLAWGRVGSSIAPARPGKQSMKDCVVIESYFAALDDLRKSGFTGGAHFLSSNTTDYCAAGTKVIHPELEADFQRLGLAFYHDVAAMRYAIWP</sequence>
<dbReference type="InterPro" id="IPR032557">
    <property type="entry name" value="DUF4935"/>
</dbReference>
<dbReference type="Pfam" id="PF16289">
    <property type="entry name" value="PIN_12"/>
    <property type="match status" value="1"/>
</dbReference>
<proteinExistence type="predicted"/>
<evidence type="ECO:0000259" key="1">
    <source>
        <dbReference type="Pfam" id="PF16289"/>
    </source>
</evidence>
<evidence type="ECO:0000313" key="2">
    <source>
        <dbReference type="EMBL" id="MDI7921102.1"/>
    </source>
</evidence>
<dbReference type="EMBL" id="JALDYZ010000002">
    <property type="protein sequence ID" value="MDI7921102.1"/>
    <property type="molecule type" value="Genomic_DNA"/>
</dbReference>
<evidence type="ECO:0000313" key="3">
    <source>
        <dbReference type="Proteomes" id="UP001161580"/>
    </source>
</evidence>
<organism evidence="2 3">
    <name type="scientific">Ferirhizobium litorale</name>
    <dbReference type="NCBI Taxonomy" id="2927786"/>
    <lineage>
        <taxon>Bacteria</taxon>
        <taxon>Pseudomonadati</taxon>
        <taxon>Pseudomonadota</taxon>
        <taxon>Alphaproteobacteria</taxon>
        <taxon>Hyphomicrobiales</taxon>
        <taxon>Rhizobiaceae</taxon>
        <taxon>Ferirhizobium</taxon>
    </lineage>
</organism>
<name>A0AAE3U102_9HYPH</name>